<evidence type="ECO:0000313" key="8">
    <source>
        <dbReference type="Proteomes" id="UP000321089"/>
    </source>
</evidence>
<dbReference type="InterPro" id="IPR001763">
    <property type="entry name" value="Rhodanese-like_dom"/>
</dbReference>
<dbReference type="SMART" id="SM00450">
    <property type="entry name" value="RHOD"/>
    <property type="match status" value="1"/>
</dbReference>
<dbReference type="InterPro" id="IPR036873">
    <property type="entry name" value="Rhodanese-like_dom_sf"/>
</dbReference>
<evidence type="ECO:0000313" key="9">
    <source>
        <dbReference type="Proteomes" id="UP000474042"/>
    </source>
</evidence>
<dbReference type="EMBL" id="LRDH01000046">
    <property type="protein sequence ID" value="PPV17086.1"/>
    <property type="molecule type" value="Genomic_DNA"/>
</dbReference>
<dbReference type="Proteomes" id="UP000474042">
    <property type="component" value="Unassembled WGS sequence"/>
</dbReference>
<accession>A0A0Q0ZUS1</accession>
<organism evidence="2 8">
    <name type="scientific">Clostridium butyricum</name>
    <dbReference type="NCBI Taxonomy" id="1492"/>
    <lineage>
        <taxon>Bacteria</taxon>
        <taxon>Bacillati</taxon>
        <taxon>Bacillota</taxon>
        <taxon>Clostridia</taxon>
        <taxon>Eubacteriales</taxon>
        <taxon>Clostridiaceae</taxon>
        <taxon>Clostridium</taxon>
    </lineage>
</organism>
<name>A0A0Q0ZUS1_CLOBU</name>
<dbReference type="Proteomes" id="UP000238081">
    <property type="component" value="Unassembled WGS sequence"/>
</dbReference>
<reference evidence="3 9" key="4">
    <citation type="submission" date="2020-01" db="EMBL/GenBank/DDBJ databases">
        <title>Genome sequence of a 1,3-propanediol producer, Clostridium butyricum S3.</title>
        <authorList>
            <person name="Zhou J."/>
        </authorList>
    </citation>
    <scope>NUCLEOTIDE SEQUENCE [LARGE SCALE GENOMIC DNA]</scope>
    <source>
        <strain evidence="3 9">S3</strain>
    </source>
</reference>
<dbReference type="EMBL" id="LRDH01000046">
    <property type="protein sequence ID" value="PPV17171.1"/>
    <property type="molecule type" value="Genomic_DNA"/>
</dbReference>
<dbReference type="PANTHER" id="PTHR43031:SF1">
    <property type="entry name" value="PYRIDINE NUCLEOTIDE-DISULPHIDE OXIDOREDUCTASE"/>
    <property type="match status" value="1"/>
</dbReference>
<dbReference type="RefSeq" id="WP_002580632.1">
    <property type="nucleotide sequence ID" value="NZ_AP019716.1"/>
</dbReference>
<protein>
    <submittedName>
        <fullName evidence="3">Rhodanese-like domain-containing protein</fullName>
    </submittedName>
    <submittedName>
        <fullName evidence="2">Sulfurtransferase</fullName>
    </submittedName>
</protein>
<dbReference type="OrthoDB" id="9800872at2"/>
<dbReference type="KEGG" id="cbut:ATN24_12415"/>
<dbReference type="PANTHER" id="PTHR43031">
    <property type="entry name" value="FAD-DEPENDENT OXIDOREDUCTASE"/>
    <property type="match status" value="1"/>
</dbReference>
<evidence type="ECO:0000313" key="5">
    <source>
        <dbReference type="EMBL" id="PPV17171.1"/>
    </source>
</evidence>
<evidence type="ECO:0000313" key="2">
    <source>
        <dbReference type="EMBL" id="GEQ20336.1"/>
    </source>
</evidence>
<gene>
    <name evidence="4" type="ORF">AWN73_08435</name>
    <name evidence="5" type="ORF">AWN73_08880</name>
    <name evidence="2" type="ORF">CBU02nite_08420</name>
    <name evidence="6" type="ORF">FF104_11010</name>
    <name evidence="3" type="ORF">GND98_002245</name>
</gene>
<dbReference type="AlphaFoldDB" id="A0A0Q0ZUS1"/>
<dbReference type="SUPFAM" id="SSF52821">
    <property type="entry name" value="Rhodanese/Cell cycle control phosphatase"/>
    <property type="match status" value="1"/>
</dbReference>
<sequence>MNEFRNINVNELEDIMDKINLIDIREKDEYELKSLKYTKNIPMHELLENYDDYLNTDEEYYLICETGRRSFITAAELADAGYRVINVSGGTSGYLGEKLN</sequence>
<dbReference type="CDD" id="cd00158">
    <property type="entry name" value="RHOD"/>
    <property type="match status" value="1"/>
</dbReference>
<evidence type="ECO:0000313" key="3">
    <source>
        <dbReference type="EMBL" id="NAS16727.1"/>
    </source>
</evidence>
<reference evidence="6 10" key="2">
    <citation type="submission" date="2019-05" db="EMBL/GenBank/DDBJ databases">
        <authorList>
            <person name="Schori C."/>
            <person name="Ahrens C."/>
        </authorList>
    </citation>
    <scope>NUCLEOTIDE SEQUENCE [LARGE SCALE GENOMIC DNA]</scope>
    <source>
        <strain evidence="6 10">DSM 10702</strain>
    </source>
</reference>
<evidence type="ECO:0000313" key="10">
    <source>
        <dbReference type="Proteomes" id="UP000515243"/>
    </source>
</evidence>
<proteinExistence type="predicted"/>
<evidence type="ECO:0000313" key="4">
    <source>
        <dbReference type="EMBL" id="PPV17086.1"/>
    </source>
</evidence>
<dbReference type="GeneID" id="92944700"/>
<dbReference type="Proteomes" id="UP000321089">
    <property type="component" value="Unassembled WGS sequence"/>
</dbReference>
<evidence type="ECO:0000313" key="7">
    <source>
        <dbReference type="Proteomes" id="UP000238081"/>
    </source>
</evidence>
<dbReference type="Proteomes" id="UP000515243">
    <property type="component" value="Chromosome 1"/>
</dbReference>
<dbReference type="Gene3D" id="3.40.250.10">
    <property type="entry name" value="Rhodanese-like domain"/>
    <property type="match status" value="1"/>
</dbReference>
<evidence type="ECO:0000313" key="6">
    <source>
        <dbReference type="EMBL" id="QMW91472.1"/>
    </source>
</evidence>
<evidence type="ECO:0000259" key="1">
    <source>
        <dbReference type="PROSITE" id="PS50206"/>
    </source>
</evidence>
<dbReference type="PROSITE" id="PS50206">
    <property type="entry name" value="RHODANESE_3"/>
    <property type="match status" value="1"/>
</dbReference>
<feature type="domain" description="Rhodanese" evidence="1">
    <location>
        <begin position="15"/>
        <end position="98"/>
    </location>
</feature>
<dbReference type="Pfam" id="PF00581">
    <property type="entry name" value="Rhodanese"/>
    <property type="match status" value="1"/>
</dbReference>
<dbReference type="EMBL" id="BKBC01000007">
    <property type="protein sequence ID" value="GEQ20336.1"/>
    <property type="molecule type" value="Genomic_DNA"/>
</dbReference>
<dbReference type="EMBL" id="CP040626">
    <property type="protein sequence ID" value="QMW91472.1"/>
    <property type="molecule type" value="Genomic_DNA"/>
</dbReference>
<reference evidence="4 7" key="1">
    <citation type="submission" date="2016-01" db="EMBL/GenBank/DDBJ databases">
        <title>Characterization of the Clostridium difficile lineages that are prevalent in Hong Kong and China.</title>
        <authorList>
            <person name="Kwok J.S.-L."/>
            <person name="Lam W.-Y."/>
            <person name="Ip M."/>
            <person name="Chan T.-F."/>
            <person name="Hawkey P.M."/>
            <person name="Tsui S.K.-W."/>
        </authorList>
    </citation>
    <scope>NUCLEOTIDE SEQUENCE [LARGE SCALE GENOMIC DNA]</scope>
    <source>
        <strain evidence="4 7">300064</strain>
    </source>
</reference>
<dbReference type="GO" id="GO:0016740">
    <property type="term" value="F:transferase activity"/>
    <property type="evidence" value="ECO:0007669"/>
    <property type="project" value="UniProtKB-KW"/>
</dbReference>
<dbReference type="InterPro" id="IPR050229">
    <property type="entry name" value="GlpE_sulfurtransferase"/>
</dbReference>
<keyword evidence="2" id="KW-0808">Transferase</keyword>
<dbReference type="EMBL" id="WOFV02000004">
    <property type="protein sequence ID" value="NAS16727.1"/>
    <property type="molecule type" value="Genomic_DNA"/>
</dbReference>
<reference evidence="2 8" key="3">
    <citation type="submission" date="2019-07" db="EMBL/GenBank/DDBJ databases">
        <title>Whole genome shotgun sequence of Clostridium butyricum NBRC 3858.</title>
        <authorList>
            <person name="Hosoyama A."/>
            <person name="Uohara A."/>
            <person name="Ohji S."/>
            <person name="Ichikawa N."/>
        </authorList>
    </citation>
    <scope>NUCLEOTIDE SEQUENCE [LARGE SCALE GENOMIC DNA]</scope>
    <source>
        <strain evidence="2 8">NBRC 3858</strain>
    </source>
</reference>